<reference evidence="1 2" key="1">
    <citation type="submission" date="2024-01" db="EMBL/GenBank/DDBJ databases">
        <title>Mariniflexile litorale sp. nov., isolated from the shallow sediments of the Sea of Japan.</title>
        <authorList>
            <person name="Romanenko L."/>
            <person name="Bystritskaya E."/>
            <person name="Isaeva M."/>
        </authorList>
    </citation>
    <scope>NUCLEOTIDE SEQUENCE [LARGE SCALE GENOMIC DNA]</scope>
    <source>
        <strain evidence="1 2">KCTC 32427</strain>
    </source>
</reference>
<name>A0ABV0ADN0_9FLAO</name>
<protein>
    <submittedName>
        <fullName evidence="1">Uncharacterized protein</fullName>
    </submittedName>
</protein>
<sequence length="59" mass="6940">MENPFKKIAHPLQEVPKELKNKVMADVARIKLLMEITDLFTFNYPSAAKTFFEKNKKKE</sequence>
<dbReference type="Proteomes" id="UP001416393">
    <property type="component" value="Unassembled WGS sequence"/>
</dbReference>
<evidence type="ECO:0000313" key="1">
    <source>
        <dbReference type="EMBL" id="MEN3324010.1"/>
    </source>
</evidence>
<gene>
    <name evidence="1" type="ORF">VP395_09750</name>
</gene>
<evidence type="ECO:0000313" key="2">
    <source>
        <dbReference type="Proteomes" id="UP001416393"/>
    </source>
</evidence>
<organism evidence="1 2">
    <name type="scientific">Mariniflexile soesokkakense</name>
    <dbReference type="NCBI Taxonomy" id="1343160"/>
    <lineage>
        <taxon>Bacteria</taxon>
        <taxon>Pseudomonadati</taxon>
        <taxon>Bacteroidota</taxon>
        <taxon>Flavobacteriia</taxon>
        <taxon>Flavobacteriales</taxon>
        <taxon>Flavobacteriaceae</taxon>
        <taxon>Mariniflexile</taxon>
    </lineage>
</organism>
<proteinExistence type="predicted"/>
<comment type="caution">
    <text evidence="1">The sequence shown here is derived from an EMBL/GenBank/DDBJ whole genome shotgun (WGS) entry which is preliminary data.</text>
</comment>
<keyword evidence="2" id="KW-1185">Reference proteome</keyword>
<dbReference type="EMBL" id="JAZHYP010000004">
    <property type="protein sequence ID" value="MEN3324010.1"/>
    <property type="molecule type" value="Genomic_DNA"/>
</dbReference>
<accession>A0ABV0ADN0</accession>
<dbReference type="RefSeq" id="WP_346241817.1">
    <property type="nucleotide sequence ID" value="NZ_JAZHYP010000004.1"/>
</dbReference>